<evidence type="ECO:0000256" key="2">
    <source>
        <dbReference type="ARBA" id="ARBA00023172"/>
    </source>
</evidence>
<feature type="domain" description="Phage integrase SAM-like" evidence="4">
    <location>
        <begin position="151"/>
        <end position="224"/>
    </location>
</feature>
<evidence type="ECO:0000313" key="7">
    <source>
        <dbReference type="Proteomes" id="UP000664369"/>
    </source>
</evidence>
<feature type="region of interest" description="Disordered" evidence="3">
    <location>
        <begin position="1"/>
        <end position="23"/>
    </location>
</feature>
<dbReference type="RefSeq" id="WP_208178731.1">
    <property type="nucleotide sequence ID" value="NZ_JAGETZ010000024.1"/>
</dbReference>
<feature type="domain" description="Arm DNA-binding" evidence="5">
    <location>
        <begin position="27"/>
        <end position="95"/>
    </location>
</feature>
<proteinExistence type="predicted"/>
<accession>A0ABS3QNY6</accession>
<evidence type="ECO:0000259" key="4">
    <source>
        <dbReference type="Pfam" id="PF13102"/>
    </source>
</evidence>
<dbReference type="Pfam" id="PF13102">
    <property type="entry name" value="Phage_int_SAM_5"/>
    <property type="match status" value="1"/>
</dbReference>
<dbReference type="Gene3D" id="1.10.443.10">
    <property type="entry name" value="Intergrase catalytic core"/>
    <property type="match status" value="1"/>
</dbReference>
<organism evidence="6 7">
    <name type="scientific">Hymenobacter negativus</name>
    <dbReference type="NCBI Taxonomy" id="2795026"/>
    <lineage>
        <taxon>Bacteria</taxon>
        <taxon>Pseudomonadati</taxon>
        <taxon>Bacteroidota</taxon>
        <taxon>Cytophagia</taxon>
        <taxon>Cytophagales</taxon>
        <taxon>Hymenobacteraceae</taxon>
        <taxon>Hymenobacter</taxon>
    </lineage>
</organism>
<dbReference type="Proteomes" id="UP000664369">
    <property type="component" value="Unassembled WGS sequence"/>
</dbReference>
<dbReference type="Gene3D" id="1.10.150.130">
    <property type="match status" value="1"/>
</dbReference>
<dbReference type="InterPro" id="IPR011010">
    <property type="entry name" value="DNA_brk_join_enz"/>
</dbReference>
<feature type="non-terminal residue" evidence="6">
    <location>
        <position position="1"/>
    </location>
</feature>
<sequence length="453" mass="51274">PGWTSHLEDDGQELVLLPPNSPDSTAAPIQLTISWEGNRLRVGTGAVVQPDHWDEKHHQVKVQKGTPHETVNARLNRAAEAAADAQAAATRQGRQLPKAELKAAVEASLLLTPVAPEPAKAEKQASGFEALQREWITEQINRPRGDAGKPMAKTTKAGMLATLQRFLDYEQARSIPLDIETMDPAWYQDFRTYLLDELGQGVNTFGKHISRLKTFLTWAESEKDLPVHRHYRKFKAPSRRGRVDALSEQELQQIAALDFRDAATREQLLVLRVELGRSTGKHQDDESADAWIAHVELARDKFLECCYTGLRISDANRAAWQHVRGNLIVLDDTAKNENTVYIPFYDDDVFKPVELAGRYEHRTPYDLLVPECYRTNEFLRVVQRLVGLTRLKLTTKIGRKTFVTLKLYAGVPSRTIMQATGHKTEEAFNHYVGVDELKIVEEFMRKATRRRAA</sequence>
<keyword evidence="7" id="KW-1185">Reference proteome</keyword>
<evidence type="ECO:0000256" key="1">
    <source>
        <dbReference type="ARBA" id="ARBA00023125"/>
    </source>
</evidence>
<keyword evidence="1" id="KW-0238">DNA-binding</keyword>
<evidence type="ECO:0000313" key="6">
    <source>
        <dbReference type="EMBL" id="MBO2012991.1"/>
    </source>
</evidence>
<keyword evidence="2" id="KW-0233">DNA recombination</keyword>
<dbReference type="InterPro" id="IPR010998">
    <property type="entry name" value="Integrase_recombinase_N"/>
</dbReference>
<dbReference type="InterPro" id="IPR035386">
    <property type="entry name" value="Arm-DNA-bind_5"/>
</dbReference>
<dbReference type="InterPro" id="IPR013762">
    <property type="entry name" value="Integrase-like_cat_sf"/>
</dbReference>
<dbReference type="Pfam" id="PF17293">
    <property type="entry name" value="Arm-DNA-bind_5"/>
    <property type="match status" value="1"/>
</dbReference>
<evidence type="ECO:0000256" key="3">
    <source>
        <dbReference type="SAM" id="MobiDB-lite"/>
    </source>
</evidence>
<protein>
    <submittedName>
        <fullName evidence="6">Phage integrase SAM-like domain-containing protein</fullName>
    </submittedName>
</protein>
<comment type="caution">
    <text evidence="6">The sequence shown here is derived from an EMBL/GenBank/DDBJ whole genome shotgun (WGS) entry which is preliminary data.</text>
</comment>
<dbReference type="InterPro" id="IPR025269">
    <property type="entry name" value="SAM-like_dom"/>
</dbReference>
<reference evidence="6 7" key="1">
    <citation type="submission" date="2021-03" db="EMBL/GenBank/DDBJ databases">
        <authorList>
            <person name="Kim M.K."/>
        </authorList>
    </citation>
    <scope>NUCLEOTIDE SEQUENCE [LARGE SCALE GENOMIC DNA]</scope>
    <source>
        <strain evidence="6 7">BT442</strain>
    </source>
</reference>
<name>A0ABS3QNY6_9BACT</name>
<evidence type="ECO:0000259" key="5">
    <source>
        <dbReference type="Pfam" id="PF17293"/>
    </source>
</evidence>
<dbReference type="SUPFAM" id="SSF56349">
    <property type="entry name" value="DNA breaking-rejoining enzymes"/>
    <property type="match status" value="1"/>
</dbReference>
<gene>
    <name evidence="6" type="ORF">J4E00_28275</name>
</gene>
<dbReference type="EMBL" id="JAGETZ010000024">
    <property type="protein sequence ID" value="MBO2012991.1"/>
    <property type="molecule type" value="Genomic_DNA"/>
</dbReference>